<evidence type="ECO:0000256" key="3">
    <source>
        <dbReference type="ARBA" id="ARBA00023175"/>
    </source>
</evidence>
<dbReference type="SUPFAM" id="SSF52540">
    <property type="entry name" value="P-loop containing nucleoside triphosphate hydrolases"/>
    <property type="match status" value="1"/>
</dbReference>
<dbReference type="InterPro" id="IPR027640">
    <property type="entry name" value="Kinesin-like_fam"/>
</dbReference>
<evidence type="ECO:0000259" key="6">
    <source>
        <dbReference type="PROSITE" id="PS50067"/>
    </source>
</evidence>
<keyword evidence="2 4" id="KW-0067">ATP-binding</keyword>
<dbReference type="Pfam" id="PF00225">
    <property type="entry name" value="Kinesin"/>
    <property type="match status" value="1"/>
</dbReference>
<dbReference type="InParanoid" id="E1ZEY8"/>
<dbReference type="OrthoDB" id="3176171at2759"/>
<gene>
    <name evidence="7" type="ORF">CHLNCDRAFT_10834</name>
</gene>
<feature type="binding site" evidence="4">
    <location>
        <begin position="89"/>
        <end position="96"/>
    </location>
    <ligand>
        <name>ATP</name>
        <dbReference type="ChEBI" id="CHEBI:30616"/>
    </ligand>
</feature>
<evidence type="ECO:0000256" key="4">
    <source>
        <dbReference type="PROSITE-ProRule" id="PRU00283"/>
    </source>
</evidence>
<sequence>LQVIVRCRPLSDKEVRDGRQQVVQVDSRDGQVSVSGPKRCARAAAEEKSFAFDQAFGPESRQEDVYAAAGAPLVEAVLQGFNATVFAYGQTGCGKTHTMEGREPPAEGRGIIPRAFDHIFNEIEKGGHPASPSACIRMPPPPPALHPPLLSDACLYIPLAAPPAGAGGRDVLVRVSHLEIYNEEVRDLLSRDAKARLELRETPDKGFHVRGLKEFVVKSAAEMAAVLEVGSKNRTVGATLMNQDSSRSHSIFTVVAGSGIRVGKLNLVDLAGSERQAKTGATGERLKEASRINLSLSALG</sequence>
<evidence type="ECO:0000313" key="8">
    <source>
        <dbReference type="Proteomes" id="UP000008141"/>
    </source>
</evidence>
<dbReference type="Gene3D" id="3.40.850.10">
    <property type="entry name" value="Kinesin motor domain"/>
    <property type="match status" value="1"/>
</dbReference>
<dbReference type="InterPro" id="IPR001752">
    <property type="entry name" value="Kinesin_motor_dom"/>
</dbReference>
<accession>E1ZEY8</accession>
<dbReference type="PROSITE" id="PS00411">
    <property type="entry name" value="KINESIN_MOTOR_1"/>
    <property type="match status" value="1"/>
</dbReference>
<keyword evidence="3 4" id="KW-0505">Motor protein</keyword>
<reference evidence="7 8" key="1">
    <citation type="journal article" date="2010" name="Plant Cell">
        <title>The Chlorella variabilis NC64A genome reveals adaptation to photosymbiosis, coevolution with viruses, and cryptic sex.</title>
        <authorList>
            <person name="Blanc G."/>
            <person name="Duncan G."/>
            <person name="Agarkova I."/>
            <person name="Borodovsky M."/>
            <person name="Gurnon J."/>
            <person name="Kuo A."/>
            <person name="Lindquist E."/>
            <person name="Lucas S."/>
            <person name="Pangilinan J."/>
            <person name="Polle J."/>
            <person name="Salamov A."/>
            <person name="Terry A."/>
            <person name="Yamada T."/>
            <person name="Dunigan D.D."/>
            <person name="Grigoriev I.V."/>
            <person name="Claverie J.M."/>
            <person name="Van Etten J.L."/>
        </authorList>
    </citation>
    <scope>NUCLEOTIDE SEQUENCE [LARGE SCALE GENOMIC DNA]</scope>
    <source>
        <strain evidence="7 8">NC64A</strain>
    </source>
</reference>
<dbReference type="Proteomes" id="UP000008141">
    <property type="component" value="Unassembled WGS sequence"/>
</dbReference>
<feature type="non-terminal residue" evidence="7">
    <location>
        <position position="300"/>
    </location>
</feature>
<evidence type="ECO:0000256" key="5">
    <source>
        <dbReference type="RuleBase" id="RU000394"/>
    </source>
</evidence>
<dbReference type="STRING" id="554065.E1ZEY8"/>
<comment type="similarity">
    <text evidence="4 5">Belongs to the TRAFAC class myosin-kinesin ATPase superfamily. Kinesin family.</text>
</comment>
<dbReference type="KEGG" id="cvr:CHLNCDRAFT_10834"/>
<feature type="domain" description="Kinesin motor" evidence="6">
    <location>
        <begin position="1"/>
        <end position="300"/>
    </location>
</feature>
<dbReference type="EMBL" id="GL433844">
    <property type="protein sequence ID" value="EFN55743.1"/>
    <property type="molecule type" value="Genomic_DNA"/>
</dbReference>
<evidence type="ECO:0000256" key="2">
    <source>
        <dbReference type="ARBA" id="ARBA00022840"/>
    </source>
</evidence>
<dbReference type="PANTHER" id="PTHR47969">
    <property type="entry name" value="CHROMOSOME-ASSOCIATED KINESIN KIF4A-RELATED"/>
    <property type="match status" value="1"/>
</dbReference>
<keyword evidence="5" id="KW-0493">Microtubule</keyword>
<dbReference type="InterPro" id="IPR027417">
    <property type="entry name" value="P-loop_NTPase"/>
</dbReference>
<dbReference type="GO" id="GO:0005874">
    <property type="term" value="C:microtubule"/>
    <property type="evidence" value="ECO:0007669"/>
    <property type="project" value="UniProtKB-KW"/>
</dbReference>
<dbReference type="SMART" id="SM00129">
    <property type="entry name" value="KISc"/>
    <property type="match status" value="1"/>
</dbReference>
<dbReference type="PRINTS" id="PR00380">
    <property type="entry name" value="KINESINHEAVY"/>
</dbReference>
<dbReference type="eggNOG" id="KOG4280">
    <property type="taxonomic scope" value="Eukaryota"/>
</dbReference>
<evidence type="ECO:0000256" key="1">
    <source>
        <dbReference type="ARBA" id="ARBA00022741"/>
    </source>
</evidence>
<dbReference type="RefSeq" id="XP_005847845.1">
    <property type="nucleotide sequence ID" value="XM_005847783.1"/>
</dbReference>
<dbReference type="AlphaFoldDB" id="E1ZEY8"/>
<protein>
    <recommendedName>
        <fullName evidence="5">Kinesin-like protein</fullName>
    </recommendedName>
</protein>
<dbReference type="OMA" id="SACIRMP"/>
<organism evidence="8">
    <name type="scientific">Chlorella variabilis</name>
    <name type="common">Green alga</name>
    <dbReference type="NCBI Taxonomy" id="554065"/>
    <lineage>
        <taxon>Eukaryota</taxon>
        <taxon>Viridiplantae</taxon>
        <taxon>Chlorophyta</taxon>
        <taxon>core chlorophytes</taxon>
        <taxon>Trebouxiophyceae</taxon>
        <taxon>Chlorellales</taxon>
        <taxon>Chlorellaceae</taxon>
        <taxon>Chlorella clade</taxon>
        <taxon>Chlorella</taxon>
    </lineage>
</organism>
<dbReference type="GO" id="GO:0007018">
    <property type="term" value="P:microtubule-based movement"/>
    <property type="evidence" value="ECO:0007669"/>
    <property type="project" value="InterPro"/>
</dbReference>
<proteinExistence type="inferred from homology"/>
<keyword evidence="8" id="KW-1185">Reference proteome</keyword>
<dbReference type="InterPro" id="IPR019821">
    <property type="entry name" value="Kinesin_motor_CS"/>
</dbReference>
<dbReference type="GeneID" id="17355030"/>
<evidence type="ECO:0000313" key="7">
    <source>
        <dbReference type="EMBL" id="EFN55743.1"/>
    </source>
</evidence>
<name>E1ZEY8_CHLVA</name>
<keyword evidence="1 4" id="KW-0547">Nucleotide-binding</keyword>
<feature type="non-terminal residue" evidence="7">
    <location>
        <position position="1"/>
    </location>
</feature>
<dbReference type="InterPro" id="IPR036961">
    <property type="entry name" value="Kinesin_motor_dom_sf"/>
</dbReference>
<dbReference type="GO" id="GO:0003777">
    <property type="term" value="F:microtubule motor activity"/>
    <property type="evidence" value="ECO:0007669"/>
    <property type="project" value="InterPro"/>
</dbReference>
<dbReference type="GO" id="GO:0008017">
    <property type="term" value="F:microtubule binding"/>
    <property type="evidence" value="ECO:0007669"/>
    <property type="project" value="InterPro"/>
</dbReference>
<dbReference type="PROSITE" id="PS50067">
    <property type="entry name" value="KINESIN_MOTOR_2"/>
    <property type="match status" value="1"/>
</dbReference>
<dbReference type="GO" id="GO:0005524">
    <property type="term" value="F:ATP binding"/>
    <property type="evidence" value="ECO:0007669"/>
    <property type="project" value="UniProtKB-UniRule"/>
</dbReference>